<evidence type="ECO:0000256" key="1">
    <source>
        <dbReference type="ARBA" id="ARBA00001772"/>
    </source>
</evidence>
<comment type="subcellular location">
    <subcellularLocation>
        <location evidence="2">Periplasm</location>
    </subcellularLocation>
</comment>
<evidence type="ECO:0000313" key="16">
    <source>
        <dbReference type="EMBL" id="MCW2307873.1"/>
    </source>
</evidence>
<dbReference type="PANTHER" id="PTHR22939">
    <property type="entry name" value="SERINE PROTEASE FAMILY S1C HTRA-RELATED"/>
    <property type="match status" value="1"/>
</dbReference>
<keyword evidence="11" id="KW-0720">Serine protease</keyword>
<feature type="domain" description="PDZ" evidence="15">
    <location>
        <begin position="296"/>
        <end position="392"/>
    </location>
</feature>
<evidence type="ECO:0000256" key="12">
    <source>
        <dbReference type="ARBA" id="ARBA00023016"/>
    </source>
</evidence>
<dbReference type="InterPro" id="IPR011782">
    <property type="entry name" value="Pept_S1C_Do"/>
</dbReference>
<comment type="similarity">
    <text evidence="3">Belongs to the peptidase S1C family.</text>
</comment>
<evidence type="ECO:0000256" key="13">
    <source>
        <dbReference type="ARBA" id="ARBA00032850"/>
    </source>
</evidence>
<dbReference type="InterPro" id="IPR009003">
    <property type="entry name" value="Peptidase_S1_PA"/>
</dbReference>
<organism evidence="16 17">
    <name type="scientific">Rhodobium gokarnense</name>
    <dbReference type="NCBI Taxonomy" id="364296"/>
    <lineage>
        <taxon>Bacteria</taxon>
        <taxon>Pseudomonadati</taxon>
        <taxon>Pseudomonadota</taxon>
        <taxon>Alphaproteobacteria</taxon>
        <taxon>Hyphomicrobiales</taxon>
        <taxon>Rhodobiaceae</taxon>
        <taxon>Rhodobium</taxon>
    </lineage>
</organism>
<dbReference type="GO" id="GO:0006508">
    <property type="term" value="P:proteolysis"/>
    <property type="evidence" value="ECO:0007669"/>
    <property type="project" value="UniProtKB-KW"/>
</dbReference>
<evidence type="ECO:0000256" key="4">
    <source>
        <dbReference type="ARBA" id="ARBA00013035"/>
    </source>
</evidence>
<name>A0ABT3HBU8_9HYPH</name>
<dbReference type="Pfam" id="PF13365">
    <property type="entry name" value="Trypsin_2"/>
    <property type="match status" value="1"/>
</dbReference>
<dbReference type="Gene3D" id="2.40.10.120">
    <property type="match status" value="1"/>
</dbReference>
<dbReference type="PRINTS" id="PR00834">
    <property type="entry name" value="PROTEASES2C"/>
</dbReference>
<keyword evidence="9" id="KW-0574">Periplasm</keyword>
<evidence type="ECO:0000256" key="11">
    <source>
        <dbReference type="ARBA" id="ARBA00022825"/>
    </source>
</evidence>
<evidence type="ECO:0000256" key="2">
    <source>
        <dbReference type="ARBA" id="ARBA00004418"/>
    </source>
</evidence>
<evidence type="ECO:0000256" key="8">
    <source>
        <dbReference type="ARBA" id="ARBA00022737"/>
    </source>
</evidence>
<evidence type="ECO:0000256" key="10">
    <source>
        <dbReference type="ARBA" id="ARBA00022801"/>
    </source>
</evidence>
<dbReference type="Gene3D" id="2.30.42.10">
    <property type="match status" value="2"/>
</dbReference>
<sequence>MTNNSPRRAGWTAAIIPSSKRALMASVLALGVAGGMIGQSALVQSTPALAESAQTTMKPFSFADLAEKVSPAVVSISVKTEATPNVSFFQEFPDFPDGHPLERFFRRFGEERFGNRGDDQGKRWRHRRGRHPYAMAQGSGFLISSDGYIVTNNHVVDNAEEVTVTVQGGKTYTAKVIGTDKKTDLALVKIEDNGGFPFVSFADKDVRVGDWVMAVGNPFGLGGTVTSGIVSARGRDIGAGPYDDFLQIDAPINRGNSGGPTFDLDGNVVGVNTAIYSPSGGSIGIGFAIPASTAKEIVADLKDDGKVVRGWLGVHIQTVTDDIAESLSLDEPTGALVAEVQPNSPAEKAGLKTGDVVTAVDGEKIDNSKELARVVAAYQPDSTVKVEVLRGGKAQTIDVKLGRLNDRVASADRDSGNGDDTQSSSTSLEDLGIAVVPAAETGAADQGVVITDIDPESDAAARGLRVGDVILEVAGTAVESPRDVARAIDDVKGSGRKAALLRVQNGDTARFVAIPLSRG</sequence>
<dbReference type="EMBL" id="JAOQNS010000005">
    <property type="protein sequence ID" value="MCW2307873.1"/>
    <property type="molecule type" value="Genomic_DNA"/>
</dbReference>
<dbReference type="SUPFAM" id="SSF50494">
    <property type="entry name" value="Trypsin-like serine proteases"/>
    <property type="match status" value="1"/>
</dbReference>
<protein>
    <recommendedName>
        <fullName evidence="5">Probable periplasmic serine endoprotease DegP-like</fullName>
        <ecNumber evidence="4">3.4.21.107</ecNumber>
    </recommendedName>
    <alternativeName>
        <fullName evidence="13">Protease Do</fullName>
    </alternativeName>
</protein>
<dbReference type="Pfam" id="PF00595">
    <property type="entry name" value="PDZ"/>
    <property type="match status" value="1"/>
</dbReference>
<dbReference type="PANTHER" id="PTHR22939:SF130">
    <property type="entry name" value="PERIPLASMIC SERINE ENDOPROTEASE DEGP-LIKE-RELATED"/>
    <property type="match status" value="1"/>
</dbReference>
<dbReference type="SUPFAM" id="SSF50156">
    <property type="entry name" value="PDZ domain-like"/>
    <property type="match status" value="2"/>
</dbReference>
<dbReference type="GO" id="GO:0008233">
    <property type="term" value="F:peptidase activity"/>
    <property type="evidence" value="ECO:0007669"/>
    <property type="project" value="UniProtKB-KW"/>
</dbReference>
<dbReference type="Pfam" id="PF13180">
    <property type="entry name" value="PDZ_2"/>
    <property type="match status" value="1"/>
</dbReference>
<evidence type="ECO:0000256" key="9">
    <source>
        <dbReference type="ARBA" id="ARBA00022764"/>
    </source>
</evidence>
<feature type="domain" description="PDZ" evidence="15">
    <location>
        <begin position="431"/>
        <end position="506"/>
    </location>
</feature>
<keyword evidence="8" id="KW-0677">Repeat</keyword>
<dbReference type="PROSITE" id="PS50106">
    <property type="entry name" value="PDZ"/>
    <property type="match status" value="2"/>
</dbReference>
<dbReference type="InterPro" id="IPR036034">
    <property type="entry name" value="PDZ_sf"/>
</dbReference>
<dbReference type="NCBIfam" id="TIGR02037">
    <property type="entry name" value="degP_htrA_DO"/>
    <property type="match status" value="1"/>
</dbReference>
<dbReference type="Proteomes" id="UP001209755">
    <property type="component" value="Unassembled WGS sequence"/>
</dbReference>
<dbReference type="RefSeq" id="WP_264601504.1">
    <property type="nucleotide sequence ID" value="NZ_JAOQNS010000005.1"/>
</dbReference>
<comment type="catalytic activity">
    <reaction evidence="1">
        <text>Acts on substrates that are at least partially unfolded. The cleavage site P1 residue is normally between a pair of hydrophobic residues, such as Val-|-Val.</text>
        <dbReference type="EC" id="3.4.21.107"/>
    </reaction>
</comment>
<dbReference type="InterPro" id="IPR001940">
    <property type="entry name" value="Peptidase_S1C"/>
</dbReference>
<dbReference type="EC" id="3.4.21.107" evidence="4"/>
<dbReference type="SMART" id="SM00228">
    <property type="entry name" value="PDZ"/>
    <property type="match status" value="2"/>
</dbReference>
<proteinExistence type="inferred from homology"/>
<evidence type="ECO:0000256" key="14">
    <source>
        <dbReference type="SAM" id="MobiDB-lite"/>
    </source>
</evidence>
<gene>
    <name evidence="16" type="ORF">M2319_002210</name>
</gene>
<dbReference type="InterPro" id="IPR001478">
    <property type="entry name" value="PDZ"/>
</dbReference>
<evidence type="ECO:0000256" key="3">
    <source>
        <dbReference type="ARBA" id="ARBA00010541"/>
    </source>
</evidence>
<keyword evidence="12" id="KW-0346">Stress response</keyword>
<feature type="region of interest" description="Disordered" evidence="14">
    <location>
        <begin position="408"/>
        <end position="427"/>
    </location>
</feature>
<accession>A0ABT3HBU8</accession>
<keyword evidence="6 16" id="KW-0645">Protease</keyword>
<keyword evidence="7" id="KW-0732">Signal</keyword>
<keyword evidence="17" id="KW-1185">Reference proteome</keyword>
<feature type="compositionally biased region" description="Polar residues" evidence="14">
    <location>
        <begin position="418"/>
        <end position="427"/>
    </location>
</feature>
<dbReference type="CDD" id="cd10839">
    <property type="entry name" value="cpPDZ1_DegP-like"/>
    <property type="match status" value="1"/>
</dbReference>
<reference evidence="17" key="1">
    <citation type="submission" date="2023-07" db="EMBL/GenBank/DDBJ databases">
        <title>Genome sequencing of Purple Non-Sulfur Bacteria from various extreme environments.</title>
        <authorList>
            <person name="Mayer M."/>
        </authorList>
    </citation>
    <scope>NUCLEOTIDE SEQUENCE [LARGE SCALE GENOMIC DNA]</scope>
    <source>
        <strain evidence="17">DSM 17935</strain>
    </source>
</reference>
<evidence type="ECO:0000259" key="15">
    <source>
        <dbReference type="PROSITE" id="PS50106"/>
    </source>
</evidence>
<evidence type="ECO:0000256" key="5">
    <source>
        <dbReference type="ARBA" id="ARBA00013958"/>
    </source>
</evidence>
<evidence type="ECO:0000256" key="7">
    <source>
        <dbReference type="ARBA" id="ARBA00022729"/>
    </source>
</evidence>
<keyword evidence="10 16" id="KW-0378">Hydrolase</keyword>
<evidence type="ECO:0000256" key="6">
    <source>
        <dbReference type="ARBA" id="ARBA00022670"/>
    </source>
</evidence>
<evidence type="ECO:0000313" key="17">
    <source>
        <dbReference type="Proteomes" id="UP001209755"/>
    </source>
</evidence>
<comment type="caution">
    <text evidence="16">The sequence shown here is derived from an EMBL/GenBank/DDBJ whole genome shotgun (WGS) entry which is preliminary data.</text>
</comment>